<reference evidence="11 13" key="1">
    <citation type="journal article" date="2017" name="Nature">
        <title>The sunflower genome provides insights into oil metabolism, flowering and Asterid evolution.</title>
        <authorList>
            <person name="Badouin H."/>
            <person name="Gouzy J."/>
            <person name="Grassa C.J."/>
            <person name="Murat F."/>
            <person name="Staton S.E."/>
            <person name="Cottret L."/>
            <person name="Lelandais-Briere C."/>
            <person name="Owens G.L."/>
            <person name="Carrere S."/>
            <person name="Mayjonade B."/>
            <person name="Legrand L."/>
            <person name="Gill N."/>
            <person name="Kane N.C."/>
            <person name="Bowers J.E."/>
            <person name="Hubner S."/>
            <person name="Bellec A."/>
            <person name="Berard A."/>
            <person name="Berges H."/>
            <person name="Blanchet N."/>
            <person name="Boniface M.C."/>
            <person name="Brunel D."/>
            <person name="Catrice O."/>
            <person name="Chaidir N."/>
            <person name="Claudel C."/>
            <person name="Donnadieu C."/>
            <person name="Faraut T."/>
            <person name="Fievet G."/>
            <person name="Helmstetter N."/>
            <person name="King M."/>
            <person name="Knapp S.J."/>
            <person name="Lai Z."/>
            <person name="Le Paslier M.C."/>
            <person name="Lippi Y."/>
            <person name="Lorenzon L."/>
            <person name="Mandel J.R."/>
            <person name="Marage G."/>
            <person name="Marchand G."/>
            <person name="Marquand E."/>
            <person name="Bret-Mestries E."/>
            <person name="Morien E."/>
            <person name="Nambeesan S."/>
            <person name="Nguyen T."/>
            <person name="Pegot-Espagnet P."/>
            <person name="Pouilly N."/>
            <person name="Raftis F."/>
            <person name="Sallet E."/>
            <person name="Schiex T."/>
            <person name="Thomas J."/>
            <person name="Vandecasteele C."/>
            <person name="Vares D."/>
            <person name="Vear F."/>
            <person name="Vautrin S."/>
            <person name="Crespi M."/>
            <person name="Mangin B."/>
            <person name="Burke J.M."/>
            <person name="Salse J."/>
            <person name="Munos S."/>
            <person name="Vincourt P."/>
            <person name="Rieseberg L.H."/>
            <person name="Langlade N.B."/>
        </authorList>
    </citation>
    <scope>NUCLEOTIDE SEQUENCE [LARGE SCALE GENOMIC DNA]</scope>
    <source>
        <strain evidence="13">cv. SF193</strain>
        <tissue evidence="11">Leaves</tissue>
    </source>
</reference>
<keyword evidence="8 9" id="KW-0472">Membrane</keyword>
<dbReference type="Pfam" id="PF04756">
    <property type="entry name" value="OST3_OST6"/>
    <property type="match status" value="1"/>
</dbReference>
<dbReference type="EMBL" id="CM007890">
    <property type="protein sequence ID" value="OTG36078.1"/>
    <property type="molecule type" value="Genomic_DNA"/>
</dbReference>
<name>A0A251VKG8_HELAN</name>
<evidence type="ECO:0000256" key="4">
    <source>
        <dbReference type="ARBA" id="ARBA00022692"/>
    </source>
</evidence>
<dbReference type="PANTHER" id="PTHR12692:SF0">
    <property type="entry name" value="GH11935P"/>
    <property type="match status" value="1"/>
</dbReference>
<feature type="signal peptide" evidence="10">
    <location>
        <begin position="1"/>
        <end position="24"/>
    </location>
</feature>
<feature type="transmembrane region" description="Helical" evidence="9">
    <location>
        <begin position="262"/>
        <end position="285"/>
    </location>
</feature>
<proteinExistence type="inferred from homology"/>
<evidence type="ECO:0000313" key="11">
    <source>
        <dbReference type="EMBL" id="KAF5820836.1"/>
    </source>
</evidence>
<accession>A0A251VKG8</accession>
<feature type="chain" id="PRO_5012716163" evidence="10">
    <location>
        <begin position="25"/>
        <end position="338"/>
    </location>
</feature>
<sequence>MSNPPKPPLILLLLLLILTHPTAADPIVSYLHSLRSQSPSGIIHLNQTLTNLIFKPTTRSFHLIIFFDALKLHNQPEPNLKSIKSEFTLVSNSFLINNQNTPSLLKLFFCDVELSESKHNFLRFGVQALPDIRIVPANANDLKSDSIRIHIGDFSGLAESIAESIDLKTGISIGTIHHPPICSKTQFGLIIVGLLIWLPFMTKRIITSNTMFHNKRIWICGTMFVYFFSVSGYMFILIRRIPLFVMDKNDPDGVMFFYKGRAMQFGAEGLCVGFLFTVVGLLLSLVTRIVVRMKDSMMQRLAMVSAMVVSFWAVKQVVRLNHWKTGYAIHTYLPSSWY</sequence>
<feature type="transmembrane region" description="Helical" evidence="9">
    <location>
        <begin position="218"/>
        <end position="242"/>
    </location>
</feature>
<organism evidence="12 13">
    <name type="scientific">Helianthus annuus</name>
    <name type="common">Common sunflower</name>
    <dbReference type="NCBI Taxonomy" id="4232"/>
    <lineage>
        <taxon>Eukaryota</taxon>
        <taxon>Viridiplantae</taxon>
        <taxon>Streptophyta</taxon>
        <taxon>Embryophyta</taxon>
        <taxon>Tracheophyta</taxon>
        <taxon>Spermatophyta</taxon>
        <taxon>Magnoliopsida</taxon>
        <taxon>eudicotyledons</taxon>
        <taxon>Gunneridae</taxon>
        <taxon>Pentapetalae</taxon>
        <taxon>asterids</taxon>
        <taxon>campanulids</taxon>
        <taxon>Asterales</taxon>
        <taxon>Asteraceae</taxon>
        <taxon>Asteroideae</taxon>
        <taxon>Heliantheae alliance</taxon>
        <taxon>Heliantheae</taxon>
        <taxon>Helianthus</taxon>
    </lineage>
</organism>
<dbReference type="Gene3D" id="3.40.30.10">
    <property type="entry name" value="Glutaredoxin"/>
    <property type="match status" value="1"/>
</dbReference>
<evidence type="ECO:0000256" key="8">
    <source>
        <dbReference type="ARBA" id="ARBA00023136"/>
    </source>
</evidence>
<evidence type="ECO:0000313" key="12">
    <source>
        <dbReference type="EMBL" id="OTG36078.1"/>
    </source>
</evidence>
<dbReference type="OMA" id="GFLIWSP"/>
<evidence type="ECO:0000256" key="10">
    <source>
        <dbReference type="SAM" id="SignalP"/>
    </source>
</evidence>
<dbReference type="OrthoDB" id="67566at2759"/>
<evidence type="ECO:0000256" key="2">
    <source>
        <dbReference type="ARBA" id="ARBA00004477"/>
    </source>
</evidence>
<comment type="function">
    <text evidence="1">Subunit of the oligosaccharyl transferase (OST) complex that catalyzes the initial transfer of a defined glycan (Glc(3)Man(9)GlcNAc(2) in eukaryotes) from the lipid carrier dolichol-pyrophosphate to an asparagine residue within an Asn-X-Ser/Thr consensus motif in nascent polypeptide chains, the first step in protein N-glycosylation. N-glycosylation occurs cotranslationally and the complex associates with the Sec61 complex at the channel-forming translocon complex that mediates protein translocation across the endoplasmic reticulum (ER). All subunits are required for a maximal enzyme activity.</text>
</comment>
<dbReference type="InterPro" id="IPR021149">
    <property type="entry name" value="OligosaccharylTrfase_OST3/OST6"/>
</dbReference>
<comment type="subcellular location">
    <subcellularLocation>
        <location evidence="2">Endoplasmic reticulum membrane</location>
        <topology evidence="2">Multi-pass membrane protein</topology>
    </subcellularLocation>
</comment>
<dbReference type="GO" id="GO:0016740">
    <property type="term" value="F:transferase activity"/>
    <property type="evidence" value="ECO:0007669"/>
    <property type="project" value="UniProtKB-KW"/>
</dbReference>
<dbReference type="GO" id="GO:0018279">
    <property type="term" value="P:protein N-linked glycosylation via asparagine"/>
    <property type="evidence" value="ECO:0000318"/>
    <property type="project" value="GO_Central"/>
</dbReference>
<dbReference type="FunCoup" id="A0A251VKG8">
    <property type="interactions" value="2592"/>
</dbReference>
<dbReference type="Gramene" id="mRNA:HanXRQr2_Chr01g0006731">
    <property type="protein sequence ID" value="CDS:HanXRQr2_Chr01g0006731.1"/>
    <property type="gene ID" value="HanXRQr2_Chr01g0006731"/>
</dbReference>
<evidence type="ECO:0000256" key="5">
    <source>
        <dbReference type="ARBA" id="ARBA00022729"/>
    </source>
</evidence>
<reference evidence="12" key="2">
    <citation type="submission" date="2017-02" db="EMBL/GenBank/DDBJ databases">
        <title>Sunflower complete genome.</title>
        <authorList>
            <person name="Langlade N."/>
            <person name="Munos S."/>
        </authorList>
    </citation>
    <scope>NUCLEOTIDE SEQUENCE [LARGE SCALE GENOMIC DNA]</scope>
    <source>
        <tissue evidence="12">Leaves</tissue>
    </source>
</reference>
<dbReference type="EMBL" id="MNCJ02000316">
    <property type="protein sequence ID" value="KAF5820836.1"/>
    <property type="molecule type" value="Genomic_DNA"/>
</dbReference>
<feature type="transmembrane region" description="Helical" evidence="9">
    <location>
        <begin position="187"/>
        <end position="206"/>
    </location>
</feature>
<protein>
    <submittedName>
        <fullName evidence="11">Oligosaccharyl transferase complex, subunit OST3/OST6</fullName>
    </submittedName>
    <submittedName>
        <fullName evidence="12">Putative dolichyl-diphosphooligosaccharide--protein glycosyltransferase subunit 3</fullName>
    </submittedName>
</protein>
<evidence type="ECO:0000256" key="3">
    <source>
        <dbReference type="ARBA" id="ARBA00009561"/>
    </source>
</evidence>
<dbReference type="AlphaFoldDB" id="A0A251VKG8"/>
<evidence type="ECO:0000256" key="9">
    <source>
        <dbReference type="SAM" id="Phobius"/>
    </source>
</evidence>
<dbReference type="InParanoid" id="A0A251VKG8"/>
<keyword evidence="5 10" id="KW-0732">Signal</keyword>
<keyword evidence="4 9" id="KW-0812">Transmembrane</keyword>
<gene>
    <name evidence="12" type="primary">OST3</name>
    <name evidence="12" type="ORF">HannXRQ_Chr01g0003661</name>
    <name evidence="11" type="ORF">HanXRQr2_Chr01g0006731</name>
</gene>
<comment type="similarity">
    <text evidence="3">Belongs to the OST3/OST6 family.</text>
</comment>
<keyword evidence="7 9" id="KW-1133">Transmembrane helix</keyword>
<keyword evidence="12" id="KW-0808">Transferase</keyword>
<evidence type="ECO:0000256" key="7">
    <source>
        <dbReference type="ARBA" id="ARBA00022989"/>
    </source>
</evidence>
<dbReference type="STRING" id="4232.A0A251VKG8"/>
<feature type="transmembrane region" description="Helical" evidence="9">
    <location>
        <begin position="297"/>
        <end position="314"/>
    </location>
</feature>
<dbReference type="Proteomes" id="UP000215914">
    <property type="component" value="Chromosome 1"/>
</dbReference>
<dbReference type="PANTHER" id="PTHR12692">
    <property type="entry name" value="DOLICHYL-DIPHOSPHOOLIGOSACCHARIDE--PROTEIN GLYCOSYLTRANSFERASE-RELATED"/>
    <property type="match status" value="1"/>
</dbReference>
<keyword evidence="6" id="KW-0256">Endoplasmic reticulum</keyword>
<dbReference type="GO" id="GO:0008250">
    <property type="term" value="C:oligosaccharyltransferase complex"/>
    <property type="evidence" value="ECO:0000318"/>
    <property type="project" value="GO_Central"/>
</dbReference>
<evidence type="ECO:0000313" key="13">
    <source>
        <dbReference type="Proteomes" id="UP000215914"/>
    </source>
</evidence>
<evidence type="ECO:0000256" key="6">
    <source>
        <dbReference type="ARBA" id="ARBA00022824"/>
    </source>
</evidence>
<keyword evidence="13" id="KW-1185">Reference proteome</keyword>
<reference evidence="11" key="3">
    <citation type="submission" date="2020-06" db="EMBL/GenBank/DDBJ databases">
        <title>Helianthus annuus Genome sequencing and assembly Release 2.</title>
        <authorList>
            <person name="Gouzy J."/>
            <person name="Langlade N."/>
            <person name="Munos S."/>
        </authorList>
    </citation>
    <scope>NUCLEOTIDE SEQUENCE</scope>
    <source>
        <tissue evidence="11">Leaves</tissue>
    </source>
</reference>
<evidence type="ECO:0000256" key="1">
    <source>
        <dbReference type="ARBA" id="ARBA00002791"/>
    </source>
</evidence>